<gene>
    <name evidence="2" type="ORF">JOC47_002866</name>
</gene>
<dbReference type="PROSITE" id="PS51459">
    <property type="entry name" value="FIDO"/>
    <property type="match status" value="1"/>
</dbReference>
<dbReference type="InterPro" id="IPR036597">
    <property type="entry name" value="Fido-like_dom_sf"/>
</dbReference>
<dbReference type="InterPro" id="IPR006440">
    <property type="entry name" value="Doc"/>
</dbReference>
<dbReference type="AlphaFoldDB" id="A0A938XR22"/>
<evidence type="ECO:0000259" key="1">
    <source>
        <dbReference type="PROSITE" id="PS51459"/>
    </source>
</evidence>
<dbReference type="InterPro" id="IPR053737">
    <property type="entry name" value="Type_II_TA_Toxin"/>
</dbReference>
<dbReference type="Proteomes" id="UP000774000">
    <property type="component" value="Unassembled WGS sequence"/>
</dbReference>
<dbReference type="SUPFAM" id="SSF140931">
    <property type="entry name" value="Fic-like"/>
    <property type="match status" value="1"/>
</dbReference>
<keyword evidence="3" id="KW-1185">Reference proteome</keyword>
<dbReference type="Gene3D" id="1.20.120.1870">
    <property type="entry name" value="Fic/DOC protein, Fido domain"/>
    <property type="match status" value="1"/>
</dbReference>
<proteinExistence type="predicted"/>
<name>A0A938XR22_9FIRM</name>
<dbReference type="Pfam" id="PF02661">
    <property type="entry name" value="Fic"/>
    <property type="match status" value="1"/>
</dbReference>
<dbReference type="PANTHER" id="PTHR39426">
    <property type="entry name" value="HOMOLOGY TO DEATH-ON-CURING PROTEIN OF PHAGE P1"/>
    <property type="match status" value="1"/>
</dbReference>
<dbReference type="InterPro" id="IPR003812">
    <property type="entry name" value="Fido"/>
</dbReference>
<dbReference type="PANTHER" id="PTHR39426:SF1">
    <property type="entry name" value="HOMOLOGY TO DEATH-ON-CURING PROTEIN OF PHAGE P1"/>
    <property type="match status" value="1"/>
</dbReference>
<evidence type="ECO:0000313" key="2">
    <source>
        <dbReference type="EMBL" id="MBM7557997.1"/>
    </source>
</evidence>
<organism evidence="2 3">
    <name type="scientific">Halanaerobacter jeridensis</name>
    <dbReference type="NCBI Taxonomy" id="706427"/>
    <lineage>
        <taxon>Bacteria</taxon>
        <taxon>Bacillati</taxon>
        <taxon>Bacillota</taxon>
        <taxon>Clostridia</taxon>
        <taxon>Halanaerobiales</taxon>
        <taxon>Halobacteroidaceae</taxon>
        <taxon>Halanaerobacter</taxon>
    </lineage>
</organism>
<sequence>MPEQKIKFIKPISVIVLHQAILDDYGGTNGIRDINLLESAVAQAKNVYHYGNADLFEIAANYAYHLCNNHPFHDGNKRTAYYSMKNFLGINGYEIKGKLKERKKLMIKIENDEFSKKDLAKWLQENTQKI</sequence>
<accession>A0A938XR22</accession>
<evidence type="ECO:0000313" key="3">
    <source>
        <dbReference type="Proteomes" id="UP000774000"/>
    </source>
</evidence>
<feature type="domain" description="Fido" evidence="1">
    <location>
        <begin position="9"/>
        <end position="125"/>
    </location>
</feature>
<comment type="caution">
    <text evidence="2">The sequence shown here is derived from an EMBL/GenBank/DDBJ whole genome shotgun (WGS) entry which is preliminary data.</text>
</comment>
<reference evidence="2" key="1">
    <citation type="submission" date="2021-01" db="EMBL/GenBank/DDBJ databases">
        <title>Genomic Encyclopedia of Type Strains, Phase IV (KMG-IV): sequencing the most valuable type-strain genomes for metagenomic binning, comparative biology and taxonomic classification.</title>
        <authorList>
            <person name="Goeker M."/>
        </authorList>
    </citation>
    <scope>NUCLEOTIDE SEQUENCE</scope>
    <source>
        <strain evidence="2">DSM 23230</strain>
    </source>
</reference>
<dbReference type="NCBIfam" id="TIGR01550">
    <property type="entry name" value="DOC_P1"/>
    <property type="match status" value="1"/>
</dbReference>
<dbReference type="GO" id="GO:0016301">
    <property type="term" value="F:kinase activity"/>
    <property type="evidence" value="ECO:0007669"/>
    <property type="project" value="InterPro"/>
</dbReference>
<protein>
    <submittedName>
        <fullName evidence="2">Death-on-curing protein</fullName>
    </submittedName>
</protein>
<dbReference type="RefSeq" id="WP_204702953.1">
    <property type="nucleotide sequence ID" value="NZ_JAFBDQ010000021.1"/>
</dbReference>
<dbReference type="EMBL" id="JAFBDQ010000021">
    <property type="protein sequence ID" value="MBM7557997.1"/>
    <property type="molecule type" value="Genomic_DNA"/>
</dbReference>
<dbReference type="PIRSF" id="PIRSF018297">
    <property type="entry name" value="Doc"/>
    <property type="match status" value="1"/>
</dbReference>